<dbReference type="Pfam" id="PF00078">
    <property type="entry name" value="RVT_1"/>
    <property type="match status" value="1"/>
</dbReference>
<organism evidence="2 3">
    <name type="scientific">Vitis vinifera</name>
    <name type="common">Grape</name>
    <dbReference type="NCBI Taxonomy" id="29760"/>
    <lineage>
        <taxon>Eukaryota</taxon>
        <taxon>Viridiplantae</taxon>
        <taxon>Streptophyta</taxon>
        <taxon>Embryophyta</taxon>
        <taxon>Tracheophyta</taxon>
        <taxon>Spermatophyta</taxon>
        <taxon>Magnoliopsida</taxon>
        <taxon>eudicotyledons</taxon>
        <taxon>Gunneridae</taxon>
        <taxon>Pentapetalae</taxon>
        <taxon>rosids</taxon>
        <taxon>Vitales</taxon>
        <taxon>Vitaceae</taxon>
        <taxon>Viteae</taxon>
        <taxon>Vitis</taxon>
    </lineage>
</organism>
<dbReference type="PANTHER" id="PTHR33116:SF78">
    <property type="entry name" value="OS12G0587133 PROTEIN"/>
    <property type="match status" value="1"/>
</dbReference>
<name>A0ABY9CUM4_VITVI</name>
<dbReference type="CDD" id="cd01650">
    <property type="entry name" value="RT_nLTR_like"/>
    <property type="match status" value="1"/>
</dbReference>
<sequence>MLEAHFSEEEVFGALSDLNGDKAPGHDGFTMVFWQFNWSFLKEKVMGFFKDFHDQGKFVKSINASFLVLIPKKGGVEDLKDFRPISLVGSLYKLLAKVLANRLKKVMGKIMSKSQNAFVEGRQILDASLIANEVIDSMQKSGDGGILCKLDIEKAYDHVSYLSWLLMWFVAMSRLKVNLDKSEIIAVGRVENVEELALEFGCKVSKLPSSYLGLPLGACFKEVAIWDGVEERLRKRLSFWKRQYISKGDRLTLIRSTLSSMSIYCMSLFHMPRCVSLRLERIQRDFLWGGGALERKPHLVD</sequence>
<protein>
    <recommendedName>
        <fullName evidence="1">Reverse transcriptase domain-containing protein</fullName>
    </recommendedName>
</protein>
<gene>
    <name evidence="2" type="ORF">VitviT2T_016861</name>
</gene>
<dbReference type="Proteomes" id="UP001227230">
    <property type="component" value="Chromosome 11"/>
</dbReference>
<keyword evidence="3" id="KW-1185">Reference proteome</keyword>
<reference evidence="2 3" key="1">
    <citation type="journal article" date="2023" name="Hortic Res">
        <title>The complete reference genome for grapevine (Vitis vinifera L.) genetics and breeding.</title>
        <authorList>
            <person name="Shi X."/>
            <person name="Cao S."/>
            <person name="Wang X."/>
            <person name="Huang S."/>
            <person name="Wang Y."/>
            <person name="Liu Z."/>
            <person name="Liu W."/>
            <person name="Leng X."/>
            <person name="Peng Y."/>
            <person name="Wang N."/>
            <person name="Wang Y."/>
            <person name="Ma Z."/>
            <person name="Xu X."/>
            <person name="Zhang F."/>
            <person name="Xue H."/>
            <person name="Zhong H."/>
            <person name="Wang Y."/>
            <person name="Zhang K."/>
            <person name="Velt A."/>
            <person name="Avia K."/>
            <person name="Holtgrawe D."/>
            <person name="Grimplet J."/>
            <person name="Matus J.T."/>
            <person name="Ware D."/>
            <person name="Wu X."/>
            <person name="Wang H."/>
            <person name="Liu C."/>
            <person name="Fang Y."/>
            <person name="Rustenholz C."/>
            <person name="Cheng Z."/>
            <person name="Xiao H."/>
            <person name="Zhou Y."/>
        </authorList>
    </citation>
    <scope>NUCLEOTIDE SEQUENCE [LARGE SCALE GENOMIC DNA]</scope>
    <source>
        <strain evidence="3">cv. Pinot noir / PN40024</strain>
        <tissue evidence="2">Leaf</tissue>
    </source>
</reference>
<dbReference type="PANTHER" id="PTHR33116">
    <property type="entry name" value="REVERSE TRANSCRIPTASE ZINC-BINDING DOMAIN-CONTAINING PROTEIN-RELATED-RELATED"/>
    <property type="match status" value="1"/>
</dbReference>
<accession>A0ABY9CUM4</accession>
<dbReference type="InterPro" id="IPR000477">
    <property type="entry name" value="RT_dom"/>
</dbReference>
<evidence type="ECO:0000313" key="2">
    <source>
        <dbReference type="EMBL" id="WJZ98332.1"/>
    </source>
</evidence>
<dbReference type="EMBL" id="CP126658">
    <property type="protein sequence ID" value="WJZ98332.1"/>
    <property type="molecule type" value="Genomic_DNA"/>
</dbReference>
<evidence type="ECO:0000259" key="1">
    <source>
        <dbReference type="Pfam" id="PF00078"/>
    </source>
</evidence>
<proteinExistence type="predicted"/>
<feature type="domain" description="Reverse transcriptase" evidence="1">
    <location>
        <begin position="70"/>
        <end position="160"/>
    </location>
</feature>
<evidence type="ECO:0000313" key="3">
    <source>
        <dbReference type="Proteomes" id="UP001227230"/>
    </source>
</evidence>